<accession>A0AAV7V3H9</accession>
<protein>
    <submittedName>
        <fullName evidence="1">Uncharacterized protein</fullName>
    </submittedName>
</protein>
<dbReference type="AlphaFoldDB" id="A0AAV7V3H9"/>
<gene>
    <name evidence="1" type="ORF">NDU88_004608</name>
</gene>
<evidence type="ECO:0000313" key="1">
    <source>
        <dbReference type="EMBL" id="KAJ1195327.1"/>
    </source>
</evidence>
<dbReference type="Proteomes" id="UP001066276">
    <property type="component" value="Chromosome 2_2"/>
</dbReference>
<proteinExistence type="predicted"/>
<evidence type="ECO:0000313" key="2">
    <source>
        <dbReference type="Proteomes" id="UP001066276"/>
    </source>
</evidence>
<dbReference type="EMBL" id="JANPWB010000004">
    <property type="protein sequence ID" value="KAJ1195327.1"/>
    <property type="molecule type" value="Genomic_DNA"/>
</dbReference>
<organism evidence="1 2">
    <name type="scientific">Pleurodeles waltl</name>
    <name type="common">Iberian ribbed newt</name>
    <dbReference type="NCBI Taxonomy" id="8319"/>
    <lineage>
        <taxon>Eukaryota</taxon>
        <taxon>Metazoa</taxon>
        <taxon>Chordata</taxon>
        <taxon>Craniata</taxon>
        <taxon>Vertebrata</taxon>
        <taxon>Euteleostomi</taxon>
        <taxon>Amphibia</taxon>
        <taxon>Batrachia</taxon>
        <taxon>Caudata</taxon>
        <taxon>Salamandroidea</taxon>
        <taxon>Salamandridae</taxon>
        <taxon>Pleurodelinae</taxon>
        <taxon>Pleurodeles</taxon>
    </lineage>
</organism>
<reference evidence="1" key="1">
    <citation type="journal article" date="2022" name="bioRxiv">
        <title>Sequencing and chromosome-scale assembly of the giantPleurodeles waltlgenome.</title>
        <authorList>
            <person name="Brown T."/>
            <person name="Elewa A."/>
            <person name="Iarovenko S."/>
            <person name="Subramanian E."/>
            <person name="Araus A.J."/>
            <person name="Petzold A."/>
            <person name="Susuki M."/>
            <person name="Suzuki K.-i.T."/>
            <person name="Hayashi T."/>
            <person name="Toyoda A."/>
            <person name="Oliveira C."/>
            <person name="Osipova E."/>
            <person name="Leigh N.D."/>
            <person name="Simon A."/>
            <person name="Yun M.H."/>
        </authorList>
    </citation>
    <scope>NUCLEOTIDE SEQUENCE</scope>
    <source>
        <strain evidence="1">20211129_DDA</strain>
        <tissue evidence="1">Liver</tissue>
    </source>
</reference>
<comment type="caution">
    <text evidence="1">The sequence shown here is derived from an EMBL/GenBank/DDBJ whole genome shotgun (WGS) entry which is preliminary data.</text>
</comment>
<name>A0AAV7V3H9_PLEWA</name>
<keyword evidence="2" id="KW-1185">Reference proteome</keyword>
<sequence length="215" mass="22071">MYNPKNSVAHDAAVVVPLGVPPSEIDHSAFVVRLIPHGPGTAHCGSCGAGHILWVSLITPVAATVKRGEHQTCVAKPESLLGQHTLLGPAQRASLARGPRRLPSGGCWGGLIHTRTSAGLRGDSGALVEGGADTIACGEVSPLPAADIEGHHPSDTTNIGRGESAAALLGWCAQALIWGIGPYLKPMGLAGFTSERAALSPPATPSLLEQQEEEM</sequence>